<proteinExistence type="predicted"/>
<dbReference type="Proteomes" id="UP001317870">
    <property type="component" value="Chromosome"/>
</dbReference>
<accession>A0ABN6U7C0</accession>
<sequence length="54" mass="5580">MAITAEIAQIHDPIGLADEPVELVDIITDSAAHTAESVVAVHGPAQRHTRAAAV</sequence>
<reference evidence="1 2" key="1">
    <citation type="submission" date="2022-11" db="EMBL/GenBank/DDBJ databases">
        <title>Genome Sequencing of Nocardia sp. ON39_IFM12276 and assembly.</title>
        <authorList>
            <person name="Shimojima M."/>
            <person name="Toyokawa M."/>
            <person name="Uesaka K."/>
        </authorList>
    </citation>
    <scope>NUCLEOTIDE SEQUENCE [LARGE SCALE GENOMIC DNA]</scope>
    <source>
        <strain evidence="1 2">IFM 12276</strain>
    </source>
</reference>
<keyword evidence="2" id="KW-1185">Reference proteome</keyword>
<evidence type="ECO:0000313" key="1">
    <source>
        <dbReference type="EMBL" id="BDU01126.1"/>
    </source>
</evidence>
<dbReference type="EMBL" id="AP026978">
    <property type="protein sequence ID" value="BDU01126.1"/>
    <property type="molecule type" value="Genomic_DNA"/>
</dbReference>
<dbReference type="RefSeq" id="WP_281874182.1">
    <property type="nucleotide sequence ID" value="NZ_AP026978.1"/>
</dbReference>
<protein>
    <submittedName>
        <fullName evidence="1">Uncharacterized protein</fullName>
    </submittedName>
</protein>
<evidence type="ECO:0000313" key="2">
    <source>
        <dbReference type="Proteomes" id="UP001317870"/>
    </source>
</evidence>
<gene>
    <name evidence="1" type="ORF">IFM12276_41540</name>
</gene>
<name>A0ABN6U7C0_9NOCA</name>
<organism evidence="1 2">
    <name type="scientific">Nocardia sputorum</name>
    <dbReference type="NCBI Taxonomy" id="2984338"/>
    <lineage>
        <taxon>Bacteria</taxon>
        <taxon>Bacillati</taxon>
        <taxon>Actinomycetota</taxon>
        <taxon>Actinomycetes</taxon>
        <taxon>Mycobacteriales</taxon>
        <taxon>Nocardiaceae</taxon>
        <taxon>Nocardia</taxon>
    </lineage>
</organism>